<evidence type="ECO:0000256" key="4">
    <source>
        <dbReference type="ARBA" id="ARBA00011790"/>
    </source>
</evidence>
<evidence type="ECO:0000256" key="6">
    <source>
        <dbReference type="ARBA" id="ARBA00022448"/>
    </source>
</evidence>
<dbReference type="InterPro" id="IPR045292">
    <property type="entry name" value="Complex1_LYR_NDUFB9_LYRM3"/>
</dbReference>
<evidence type="ECO:0000313" key="17">
    <source>
        <dbReference type="EMBL" id="CAE0360251.1"/>
    </source>
</evidence>
<evidence type="ECO:0000256" key="13">
    <source>
        <dbReference type="ARBA" id="ARBA00023136"/>
    </source>
</evidence>
<organism evidence="17">
    <name type="scientific">Aureoumbra lagunensis</name>
    <dbReference type="NCBI Taxonomy" id="44058"/>
    <lineage>
        <taxon>Eukaryota</taxon>
        <taxon>Sar</taxon>
        <taxon>Stramenopiles</taxon>
        <taxon>Ochrophyta</taxon>
        <taxon>Pelagophyceae</taxon>
        <taxon>Pelagomonadales</taxon>
        <taxon>Aureoumbra</taxon>
    </lineage>
</organism>
<evidence type="ECO:0000256" key="14">
    <source>
        <dbReference type="ARBA" id="ARBA00030192"/>
    </source>
</evidence>
<evidence type="ECO:0000256" key="2">
    <source>
        <dbReference type="ARBA" id="ARBA00004443"/>
    </source>
</evidence>
<accession>A0A7S3JR60</accession>
<feature type="domain" description="Complex 1 LYR protein" evidence="16">
    <location>
        <begin position="27"/>
        <end position="87"/>
    </location>
</feature>
<reference evidence="17" key="1">
    <citation type="submission" date="2021-01" db="EMBL/GenBank/DDBJ databases">
        <authorList>
            <person name="Corre E."/>
            <person name="Pelletier E."/>
            <person name="Niang G."/>
            <person name="Scheremetjew M."/>
            <person name="Finn R."/>
            <person name="Kale V."/>
            <person name="Holt S."/>
            <person name="Cochrane G."/>
            <person name="Meng A."/>
            <person name="Brown T."/>
            <person name="Cohen L."/>
        </authorList>
    </citation>
    <scope>NUCLEOTIDE SEQUENCE</scope>
    <source>
        <strain evidence="17">CCMP1510</strain>
    </source>
</reference>
<keyword evidence="9" id="KW-0999">Mitochondrion inner membrane</keyword>
<gene>
    <name evidence="17" type="ORF">ALAG00032_LOCUS981</name>
</gene>
<evidence type="ECO:0000256" key="10">
    <source>
        <dbReference type="ARBA" id="ARBA00022982"/>
    </source>
</evidence>
<keyword evidence="6" id="KW-0813">Transport</keyword>
<protein>
    <recommendedName>
        <fullName evidence="5">NADH dehydrogenase [ubiquinone] 1 beta subcomplex subunit 9</fullName>
    </recommendedName>
    <alternativeName>
        <fullName evidence="14">Complex I-B22</fullName>
    </alternativeName>
    <alternativeName>
        <fullName evidence="15">NADH-ubiquinone oxidoreductase B22 subunit</fullName>
    </alternativeName>
</protein>
<evidence type="ECO:0000256" key="9">
    <source>
        <dbReference type="ARBA" id="ARBA00022792"/>
    </source>
</evidence>
<comment type="subcellular location">
    <subcellularLocation>
        <location evidence="2">Mitochondrion inner membrane</location>
        <topology evidence="2">Peripheral membrane protein</topology>
        <orientation evidence="2">Matrix side</orientation>
    </subcellularLocation>
</comment>
<dbReference type="Pfam" id="PF05347">
    <property type="entry name" value="Complex1_LYR"/>
    <property type="match status" value="1"/>
</dbReference>
<dbReference type="PANTHER" id="PTHR12868">
    <property type="entry name" value="NADH-UBIQUINONE OXIDOREDUCTASE B22 SUBUNIT"/>
    <property type="match status" value="1"/>
</dbReference>
<keyword evidence="8" id="KW-0679">Respiratory chain</keyword>
<dbReference type="InterPro" id="IPR008011">
    <property type="entry name" value="Complex1_LYR_dom"/>
</dbReference>
<keyword evidence="13" id="KW-0472">Membrane</keyword>
<comment type="similarity">
    <text evidence="3">Belongs to the complex I LYR family.</text>
</comment>
<evidence type="ECO:0000256" key="8">
    <source>
        <dbReference type="ARBA" id="ARBA00022660"/>
    </source>
</evidence>
<dbReference type="PANTHER" id="PTHR12868:SF0">
    <property type="entry name" value="NADH DEHYDROGENASE [UBIQUINONE] 1 BETA SUBCOMPLEX SUBUNIT 9"/>
    <property type="match status" value="1"/>
</dbReference>
<evidence type="ECO:0000256" key="11">
    <source>
        <dbReference type="ARBA" id="ARBA00022990"/>
    </source>
</evidence>
<keyword evidence="11" id="KW-0007">Acetylation</keyword>
<keyword evidence="10" id="KW-0249">Electron transport</keyword>
<evidence type="ECO:0000256" key="5">
    <source>
        <dbReference type="ARBA" id="ARBA00018684"/>
    </source>
</evidence>
<evidence type="ECO:0000256" key="12">
    <source>
        <dbReference type="ARBA" id="ARBA00023128"/>
    </source>
</evidence>
<dbReference type="EMBL" id="HBIJ01001321">
    <property type="protein sequence ID" value="CAE0360251.1"/>
    <property type="molecule type" value="Transcribed_RNA"/>
</dbReference>
<keyword evidence="12" id="KW-0496">Mitochondrion</keyword>
<sequence length="159" mass="18035">MNMNMNSVFRAAAAQFKSPEPVLTHAQRVCRLYRRSLKLTFSWAFFRDLYIQEAEKLRAEFDANASLDPNSRKAQLLVENGEAKLWEMQHPDPYVVSYAPGGTSFMRNPTLPNKIVYNFDVPEGLPEEKFVNPDMTPVRQGEKGTVGAVLVDFATKTMS</sequence>
<evidence type="ECO:0000259" key="16">
    <source>
        <dbReference type="Pfam" id="PF05347"/>
    </source>
</evidence>
<dbReference type="GO" id="GO:0006120">
    <property type="term" value="P:mitochondrial electron transport, NADH to ubiquinone"/>
    <property type="evidence" value="ECO:0007669"/>
    <property type="project" value="InterPro"/>
</dbReference>
<evidence type="ECO:0000256" key="7">
    <source>
        <dbReference type="ARBA" id="ARBA00022553"/>
    </source>
</evidence>
<comment type="subunit">
    <text evidence="4">Mammalian complex I is composed of 45 different subunits.</text>
</comment>
<evidence type="ECO:0000256" key="3">
    <source>
        <dbReference type="ARBA" id="ARBA00009508"/>
    </source>
</evidence>
<keyword evidence="7" id="KW-0597">Phosphoprotein</keyword>
<dbReference type="GO" id="GO:0005743">
    <property type="term" value="C:mitochondrial inner membrane"/>
    <property type="evidence" value="ECO:0007669"/>
    <property type="project" value="UniProtKB-SubCell"/>
</dbReference>
<comment type="function">
    <text evidence="1">Accessory subunit of the mitochondrial membrane respiratory chain NADH dehydrogenase (Complex I), that is believed to be not involved in catalysis. Complex I functions in the transfer of electrons from NADH to the respiratory chain. The immediate electron acceptor for the enzyme is believed to be ubiquinone.</text>
</comment>
<evidence type="ECO:0000256" key="15">
    <source>
        <dbReference type="ARBA" id="ARBA00032528"/>
    </source>
</evidence>
<proteinExistence type="inferred from homology"/>
<dbReference type="InterPro" id="IPR033034">
    <property type="entry name" value="NDUFB9"/>
</dbReference>
<name>A0A7S3JR60_9STRA</name>
<evidence type="ECO:0000256" key="1">
    <source>
        <dbReference type="ARBA" id="ARBA00002920"/>
    </source>
</evidence>
<dbReference type="AlphaFoldDB" id="A0A7S3JR60"/>
<dbReference type="CDD" id="cd20263">
    <property type="entry name" value="Complex1_LYR_NDUFB9_LYRM3"/>
    <property type="match status" value="1"/>
</dbReference>